<sequence length="263" mass="28288">MPSYVVTGAARGIGHEFAKQLSANANNTVFALVRNKATSQKVEALARPNIYLIEADVTNYAAVKAAAKEVSDITGGTLDVLIHNAADIDPEGALFVLSEYTDDSQVEHFTKTFQTNALGALHAANSFLSLLSAGATRKAILISSGIASQQLNEAAGIATHVPYIVSKTAANTLWWKYAIEFKDRGFTFLAMSPGYVDSGSGPGDEKEQEGVRKLEAAIKCLVPNFKGKITMEESVRDQLETIGRVGPEYSGKFVSQRGNQEWL</sequence>
<dbReference type="Pfam" id="PF00106">
    <property type="entry name" value="adh_short"/>
    <property type="match status" value="1"/>
</dbReference>
<dbReference type="InParanoid" id="A0A3N4KNN2"/>
<dbReference type="Gene3D" id="3.40.50.720">
    <property type="entry name" value="NAD(P)-binding Rossmann-like Domain"/>
    <property type="match status" value="1"/>
</dbReference>
<reference evidence="1 2" key="1">
    <citation type="journal article" date="2018" name="Nat. Ecol. Evol.">
        <title>Pezizomycetes genomes reveal the molecular basis of ectomycorrhizal truffle lifestyle.</title>
        <authorList>
            <person name="Murat C."/>
            <person name="Payen T."/>
            <person name="Noel B."/>
            <person name="Kuo A."/>
            <person name="Morin E."/>
            <person name="Chen J."/>
            <person name="Kohler A."/>
            <person name="Krizsan K."/>
            <person name="Balestrini R."/>
            <person name="Da Silva C."/>
            <person name="Montanini B."/>
            <person name="Hainaut M."/>
            <person name="Levati E."/>
            <person name="Barry K.W."/>
            <person name="Belfiori B."/>
            <person name="Cichocki N."/>
            <person name="Clum A."/>
            <person name="Dockter R.B."/>
            <person name="Fauchery L."/>
            <person name="Guy J."/>
            <person name="Iotti M."/>
            <person name="Le Tacon F."/>
            <person name="Lindquist E.A."/>
            <person name="Lipzen A."/>
            <person name="Malagnac F."/>
            <person name="Mello A."/>
            <person name="Molinier V."/>
            <person name="Miyauchi S."/>
            <person name="Poulain J."/>
            <person name="Riccioni C."/>
            <person name="Rubini A."/>
            <person name="Sitrit Y."/>
            <person name="Splivallo R."/>
            <person name="Traeger S."/>
            <person name="Wang M."/>
            <person name="Zifcakova L."/>
            <person name="Wipf D."/>
            <person name="Zambonelli A."/>
            <person name="Paolocci F."/>
            <person name="Nowrousian M."/>
            <person name="Ottonello S."/>
            <person name="Baldrian P."/>
            <person name="Spatafora J.W."/>
            <person name="Henrissat B."/>
            <person name="Nagy L.G."/>
            <person name="Aury J.M."/>
            <person name="Wincker P."/>
            <person name="Grigoriev I.V."/>
            <person name="Bonfante P."/>
            <person name="Martin F.M."/>
        </authorList>
    </citation>
    <scope>NUCLEOTIDE SEQUENCE [LARGE SCALE GENOMIC DNA]</scope>
    <source>
        <strain evidence="1 2">CCBAS932</strain>
    </source>
</reference>
<dbReference type="OrthoDB" id="7289984at2759"/>
<dbReference type="AlphaFoldDB" id="A0A3N4KNN2"/>
<dbReference type="InterPro" id="IPR002347">
    <property type="entry name" value="SDR_fam"/>
</dbReference>
<evidence type="ECO:0000313" key="2">
    <source>
        <dbReference type="Proteomes" id="UP000277580"/>
    </source>
</evidence>
<protein>
    <submittedName>
        <fullName evidence="1">NAD-binding protein</fullName>
    </submittedName>
</protein>
<dbReference type="PANTHER" id="PTHR45458:SF3">
    <property type="entry name" value="CHAIN DEHYDROGENASE (ATSC), PUTATIVE-RELATED"/>
    <property type="match status" value="1"/>
</dbReference>
<evidence type="ECO:0000313" key="1">
    <source>
        <dbReference type="EMBL" id="RPB12120.1"/>
    </source>
</evidence>
<proteinExistence type="predicted"/>
<dbReference type="PANTHER" id="PTHR45458">
    <property type="entry name" value="SHORT-CHAIN DEHYDROGENASE/REDUCTASE SDR"/>
    <property type="match status" value="1"/>
</dbReference>
<dbReference type="InterPro" id="IPR036291">
    <property type="entry name" value="NAD(P)-bd_dom_sf"/>
</dbReference>
<keyword evidence="2" id="KW-1185">Reference proteome</keyword>
<dbReference type="FunCoup" id="A0A3N4KNN2">
    <property type="interactions" value="63"/>
</dbReference>
<accession>A0A3N4KNN2</accession>
<dbReference type="GO" id="GO:0016616">
    <property type="term" value="F:oxidoreductase activity, acting on the CH-OH group of donors, NAD or NADP as acceptor"/>
    <property type="evidence" value="ECO:0007669"/>
    <property type="project" value="TreeGrafter"/>
</dbReference>
<gene>
    <name evidence="1" type="ORF">P167DRAFT_506763</name>
</gene>
<name>A0A3N4KNN2_9PEZI</name>
<dbReference type="Proteomes" id="UP000277580">
    <property type="component" value="Unassembled WGS sequence"/>
</dbReference>
<dbReference type="SUPFAM" id="SSF51735">
    <property type="entry name" value="NAD(P)-binding Rossmann-fold domains"/>
    <property type="match status" value="1"/>
</dbReference>
<dbReference type="EMBL" id="ML119130">
    <property type="protein sequence ID" value="RPB12120.1"/>
    <property type="molecule type" value="Genomic_DNA"/>
</dbReference>
<organism evidence="1 2">
    <name type="scientific">Morchella conica CCBAS932</name>
    <dbReference type="NCBI Taxonomy" id="1392247"/>
    <lineage>
        <taxon>Eukaryota</taxon>
        <taxon>Fungi</taxon>
        <taxon>Dikarya</taxon>
        <taxon>Ascomycota</taxon>
        <taxon>Pezizomycotina</taxon>
        <taxon>Pezizomycetes</taxon>
        <taxon>Pezizales</taxon>
        <taxon>Morchellaceae</taxon>
        <taxon>Morchella</taxon>
    </lineage>
</organism>
<dbReference type="InterPro" id="IPR052184">
    <property type="entry name" value="SDR_enzymes"/>
</dbReference>
<dbReference type="PRINTS" id="PR00081">
    <property type="entry name" value="GDHRDH"/>
</dbReference>